<evidence type="ECO:0000256" key="6">
    <source>
        <dbReference type="SAM" id="MobiDB-lite"/>
    </source>
</evidence>
<dbReference type="Gene3D" id="2.60.40.10">
    <property type="entry name" value="Immunoglobulins"/>
    <property type="match status" value="4"/>
</dbReference>
<comment type="subcellular location">
    <subcellularLocation>
        <location evidence="1">Cell projection</location>
        <location evidence="1">Cilium</location>
    </subcellularLocation>
    <subcellularLocation>
        <location evidence="2">Cytoplasm</location>
    </subcellularLocation>
</comment>
<keyword evidence="4" id="KW-0969">Cilium</keyword>
<evidence type="ECO:0000313" key="8">
    <source>
        <dbReference type="EMBL" id="CAG8447699.1"/>
    </source>
</evidence>
<dbReference type="InterPro" id="IPR053879">
    <property type="entry name" value="HYDIN_VesB_CFA65-like_Ig"/>
</dbReference>
<dbReference type="PANTHER" id="PTHR39211">
    <property type="entry name" value="CHROMOSOME 7, WHOLE GENOME SHOTGUN SEQUENCE"/>
    <property type="match status" value="1"/>
</dbReference>
<feature type="domain" description="HYDIN/VesB/CFA65-like Ig-like" evidence="7">
    <location>
        <begin position="1713"/>
        <end position="1795"/>
    </location>
</feature>
<evidence type="ECO:0000259" key="7">
    <source>
        <dbReference type="Pfam" id="PF22544"/>
    </source>
</evidence>
<keyword evidence="3" id="KW-0963">Cytoplasm</keyword>
<evidence type="ECO:0000256" key="5">
    <source>
        <dbReference type="ARBA" id="ARBA00023273"/>
    </source>
</evidence>
<keyword evidence="5" id="KW-0966">Cell projection</keyword>
<evidence type="ECO:0000256" key="4">
    <source>
        <dbReference type="ARBA" id="ARBA00023069"/>
    </source>
</evidence>
<feature type="region of interest" description="Disordered" evidence="6">
    <location>
        <begin position="1025"/>
        <end position="1048"/>
    </location>
</feature>
<dbReference type="InterPro" id="IPR013783">
    <property type="entry name" value="Ig-like_fold"/>
</dbReference>
<dbReference type="EMBL" id="CAJVPK010000095">
    <property type="protein sequence ID" value="CAG8447699.1"/>
    <property type="molecule type" value="Genomic_DNA"/>
</dbReference>
<evidence type="ECO:0000256" key="2">
    <source>
        <dbReference type="ARBA" id="ARBA00004496"/>
    </source>
</evidence>
<evidence type="ECO:0000313" key="9">
    <source>
        <dbReference type="Proteomes" id="UP000789706"/>
    </source>
</evidence>
<dbReference type="Proteomes" id="UP000789706">
    <property type="component" value="Unassembled WGS sequence"/>
</dbReference>
<proteinExistence type="predicted"/>
<dbReference type="PANTHER" id="PTHR39211:SF1">
    <property type="entry name" value="ABNORMAL SPINDLE-LIKE MICROCEPHALY-ASSOCIATED PROTEIN ASH DOMAIN-CONTAINING PROTEIN"/>
    <property type="match status" value="1"/>
</dbReference>
<gene>
    <name evidence="8" type="ORF">DEBURN_LOCUS1910</name>
</gene>
<sequence length="3310" mass="374099">MATDQSLKVNNPGSVVHHNNNSSTSLPLFELVDVPSRLMLEKVYLNGLHALRRFEIRNISQQTILVKLRSNLGSQIAFQLSNENLPEFDYMKSNSTKIKEVKKMSSNASLSTTSEDYSNAPLNDIPEDPLINITTNTVAAAAAGAFGDNVNGYQFNQLFNYVNHIDEVEISPGCSQKIILAFLPDSRNNNTRRSELNHASTPSFTDVNGLSSVSVDTDEVEDIRGNTGMFAQSSEEDETHDFFEVNGLLFFFAYIIDKQHQQQNIQQNGGLVDTLNIERSYGNNIPSDKYRENYGSNLIRYSSAVTTKTIDLNNENDTGKSRLDVENVTSREIESIGNTSKADQQITIKFRSTVCRSVLWTDVGETGINFDDCVIGGTYFKDFTIWNRSEIELYWLINTVDLSYSEREGWLKFTDYDTGESLDNKPIPSYSHRRIRITFRSKEIGEFNYDLQLENANDPENVLQSRIHAVVRSVLREELLVISSGNVLDFGDCCAGVWSKQKLVLKNVSVIPLEINFAAENAEVLFHLSSENLKENGKYPKNFIEEIDDLSALQPRFRDLINANSSTTTTSNTPINTNSMSEISSRAVSPTPQIFQNLETDGLILPTENASFPNDPISENAFKTTIKHRSNIVEDSDIDGSLGGENLSGSGFLTNDSTEDSEIYFGNADNEMTQIDEVNLGPGKERIVQVSYRPEKDSSANNFKAGKLIRRNFRIIVQYGQANFSSTGLNSGDKERKIIQCKARSCTSFVEVNPKEVNFGDTDVGTHKSLPITITNLSELTAQVELKFISKVLCCTNDAIVIPPKMSTEVKLNVYPRKVNVDYRKQITVVNLQNRNNDQIIEVRSTNIDKNRVTFHSLFYRILTSTGRNFIDFGTAVLNSPSVRTFTIDNISAKNLILELSSSLPEEIVIYRKRPKDDNKTNPNDLENVSTVKNKNAASINMENDNRCKIERREKLLESIGDRSRMLKKHSNIDLVGTSTNKGNLSASNTLIPGDNKRHTVNIFSDSSLTDLASSGAAYLDLAGTSTIDSRRPPRRRPIKSQTNKPPGMNIVIDRIKESSITGTTISINSINSNITKKGLNNKMILDSTNNIDSFNHVEDKKGRENKSVLNYSPINFLKTNDSSTFADMSLESLITSLESNNSTSPPLFPNPAVEETYVRNQMGIFRELRNRIRDHQIVPAKIVEIPPSGECQIIVIFTPKQKLRSNVQGLPKKFDARVFIRLIDFDRDIQQPQFDALLHGDQSLIPVRELMVNSTLCRSIIDLGQKNINFGLMEKNERRKKTILIQNRSEVPLLYNIRKSGSIASGDIVFGIGRLGIVRGYGKKEIVFSFEPSLSGPFHERIEIENILDRENNQVLSVKANIKKQYNFFIQNLSLDFGVCLINEIAPKVQHITISNTNKQSRTIEVRFDPQDLKFNACIGELNFILQEESDGSSFNSGILSKEIEEEIEILEQKVKIARRKGRADKAKKIEKKLIKLRRGEIGRNGSEDETEPVGETALSLTSEMILKEEKVDVLSEELFTNGATFDRSVENVAGPSNSLFHTDKSSESSMKRSSYSKYKKTSSSIIFTLESRTTKTVSVSFKPVATESSDPKPTTELIAGRVYIHEHKNKDIVKTVVFKASVCYDHFTFLQALTEESSSADYQSESSIASPAPEFSSFTSDMTDQHGSSSQFMFRKFISSQGYDITLSPETELFQYGFTSLDTQTLSPENLILEPVVLDFSRLEVNQSHNYYFKLTNQDDIPINYEIIIPDNESSFFQTIPPPGTLLPQVTQKIDFTVISNKIGYQSHSLIIKNCETKGELKFMLHGYVHYSQYLRFPSLGDDGQSILNLGYCYVDPGRKYSQVTPLLVENISDEDVYITCQSNLSLQVSVFLDENGEKGQVVGTLLKKKSMMSVWVALQPNLFTSVPAPSRRNTGNTSNSVGNGISNASIVDRNAIANGECRELIGGIKFSVQDKEFQRPLITEINDETTDRVDKKDEEMITIITQTVKFTSLIGRSILSVSDKIINLGSTSIIGETFYGSFTIFNMSNRLPLDYVIECHSGNIILDRTRGTLEGWDSSHESGKSSRRNSSATQGDELIYEDLSSAVINFRVTPSKFGFFRDKIVVTNKNNADQIVEVEIRLFVNKGILDLSLPDEKLPLISWDNIAGYQDANIPLYEQCLEIRNNSEIDVLHLVPRSDLNVKIRWGPFGDARIIESSQDMEIDGENSPFKVCGPLLELKPNNKAHLYISCPQPNSLAQKELERMSSGRKVDIQGLFLLMAQNLVVKLVDLKAKFCVPIGELNKPFLNVGRIGHSNSWAGVKFQFSLRNISDIPLHYELQSPDCIEISGVVNDGSSEINQGIVALKRTLEPQVDQIVTAVLKPRRIDNFNVGERIFNVNILNMFNPLNTLTLEVKAMLTLFELKFDRLIQGELVLPTLHHPTPLSNLPCDAWFTILNSRDHDIRFEIGVELAPDVSKFIKVEVLSRFSNSPLVGGVSVSGHGSIEVRVRAYPIENIRIPRESSYLTNNDGVTFGKLWVATKQNINEDDKVVQKVAENIPIRGFITESPTFSVSPKRILFKTAWTSSDLETINNDNIGDINEDSLLFRKNLSKLEENLNNLKELKDWPAQKDNITIVNLSDRIPLSFKVQIEGPMELSGRDIIHVQPLDKNGCGIVEPGQKLTLEIILVYLTVAVSEDIKVHIVDLQSLSGQKKSVNISIESDSREIRTNAKNLLRVDETSDTSSDVSEFAPLLDRPIEPSTELPYITLRGCKRIWEVTDIGGRYELDLGQQDLGSPTIVKKLTLENSSNQQIPYRLKTVSVSDKNWLNLSRTEGILESTPDEHNRQYNDSHTITLSFSTITRNIYSTYLIVENLRNPSDTKTIRILMEIVARQNLRRGANTPFSNNHVFDIYVNGVDSSQTLIEMFNLFYGSEYSARSMVIYNRETVPLEFKFQTNLDYNDPTEIVFSTSRMSAKLFKTLTVDPETNVRVYIRFRPMPSREIQEFLDKGNTRDPNLVEEKIVEIYVNCRLVKDYQQTLKLKAECRMPSIQVDYKESDALMEDEDWIIHFDEKYRKIIIKNSLPNPLKYEIVNDTMYFNLEFPKEGKEIGSKLCHEIIVRPNIKALIKNAENVRREKYIQEQVTVYNRNRPSENYWIPLRISFGYCSNFQLASGYKTSYAFSILENHAVRFLSEFNRSIRLFSLLETNKDEEVNKKMADLEFQYFFIVDQLVYYATIKSGENWFQLASLLFGTVLNHQIFKKFGPAYLKNPKFGSDQEVKIWPSILSKWVSPLNYFISFFPYKNQNPMLETLKELHKSLVITSYLSPI</sequence>
<dbReference type="Pfam" id="PF22544">
    <property type="entry name" value="HYDIN_VesB_CFA65-like_Ig"/>
    <property type="match status" value="1"/>
</dbReference>
<accession>A0A9N8V996</accession>
<feature type="region of interest" description="Disordered" evidence="6">
    <location>
        <begin position="1"/>
        <end position="20"/>
    </location>
</feature>
<evidence type="ECO:0000256" key="1">
    <source>
        <dbReference type="ARBA" id="ARBA00004138"/>
    </source>
</evidence>
<organism evidence="8 9">
    <name type="scientific">Diversispora eburnea</name>
    <dbReference type="NCBI Taxonomy" id="1213867"/>
    <lineage>
        <taxon>Eukaryota</taxon>
        <taxon>Fungi</taxon>
        <taxon>Fungi incertae sedis</taxon>
        <taxon>Mucoromycota</taxon>
        <taxon>Glomeromycotina</taxon>
        <taxon>Glomeromycetes</taxon>
        <taxon>Diversisporales</taxon>
        <taxon>Diversisporaceae</taxon>
        <taxon>Diversispora</taxon>
    </lineage>
</organism>
<evidence type="ECO:0000256" key="3">
    <source>
        <dbReference type="ARBA" id="ARBA00022490"/>
    </source>
</evidence>
<dbReference type="GO" id="GO:0005929">
    <property type="term" value="C:cilium"/>
    <property type="evidence" value="ECO:0007669"/>
    <property type="project" value="UniProtKB-SubCell"/>
</dbReference>
<dbReference type="OrthoDB" id="252265at2759"/>
<feature type="compositionally biased region" description="Low complexity" evidence="6">
    <location>
        <begin position="9"/>
        <end position="20"/>
    </location>
</feature>
<dbReference type="GO" id="GO:0005737">
    <property type="term" value="C:cytoplasm"/>
    <property type="evidence" value="ECO:0007669"/>
    <property type="project" value="UniProtKB-SubCell"/>
</dbReference>
<comment type="caution">
    <text evidence="8">The sequence shown here is derived from an EMBL/GenBank/DDBJ whole genome shotgun (WGS) entry which is preliminary data.</text>
</comment>
<protein>
    <submittedName>
        <fullName evidence="8">8569_t:CDS:1</fullName>
    </submittedName>
</protein>
<name>A0A9N8V996_9GLOM</name>
<reference evidence="8" key="1">
    <citation type="submission" date="2021-06" db="EMBL/GenBank/DDBJ databases">
        <authorList>
            <person name="Kallberg Y."/>
            <person name="Tangrot J."/>
            <person name="Rosling A."/>
        </authorList>
    </citation>
    <scope>NUCLEOTIDE SEQUENCE</scope>
    <source>
        <strain evidence="8">AZ414A</strain>
    </source>
</reference>
<keyword evidence="9" id="KW-1185">Reference proteome</keyword>